<dbReference type="PANTHER" id="PTHR43569:SF2">
    <property type="entry name" value="AMIDOHYDROLASE-RELATED DOMAIN-CONTAINING PROTEIN"/>
    <property type="match status" value="1"/>
</dbReference>
<organism evidence="3 4">
    <name type="scientific">Paenibacillus cisolokensis</name>
    <dbReference type="NCBI Taxonomy" id="1658519"/>
    <lineage>
        <taxon>Bacteria</taxon>
        <taxon>Bacillati</taxon>
        <taxon>Bacillota</taxon>
        <taxon>Bacilli</taxon>
        <taxon>Bacillales</taxon>
        <taxon>Paenibacillaceae</taxon>
        <taxon>Paenibacillus</taxon>
    </lineage>
</organism>
<dbReference type="SUPFAM" id="SSF51556">
    <property type="entry name" value="Metallo-dependent hydrolases"/>
    <property type="match status" value="1"/>
</dbReference>
<protein>
    <submittedName>
        <fullName evidence="3">Amidohydrolase</fullName>
    </submittedName>
</protein>
<name>A0ABQ4N6X2_9BACL</name>
<comment type="similarity">
    <text evidence="1">Belongs to the metallo-dependent hydrolases superfamily.</text>
</comment>
<reference evidence="3 4" key="1">
    <citation type="submission" date="2021-04" db="EMBL/GenBank/DDBJ databases">
        <title>Draft genome sequence of Paenibacillus cisolokensis, LC2-13A.</title>
        <authorList>
            <person name="Uke A."/>
            <person name="Chhe C."/>
            <person name="Baramee S."/>
            <person name="Kosugi A."/>
        </authorList>
    </citation>
    <scope>NUCLEOTIDE SEQUENCE [LARGE SCALE GENOMIC DNA]</scope>
    <source>
        <strain evidence="3 4">LC2-13A</strain>
    </source>
</reference>
<sequence>MEKTVPFVKVKGECVMRLDAHQHYWDIARGDLGWLSPDVPVLYRSYLPDDLQPELAKHRIDGTIVVQAERSHEETDYLLALSDNEPSIAGVVGWLDLHDPDWESHYERFRRHPKFVGFRVMIQEMADPAEVLKPNVIEALARMEELDQPVDLLMRSPQLPAVLELMEKVPNLRGVINHIAKPPIKDGILEPWAEQMRVLAGYPKLYCKLSGMITEADHRRWEPEQLIPYVRHVTELFGPRRVMFGSDWPVCLLAGSYDDVIGALERALPEAWTEREREALFGGNAAEFYKLGGRGDRER</sequence>
<keyword evidence="4" id="KW-1185">Reference proteome</keyword>
<dbReference type="PANTHER" id="PTHR43569">
    <property type="entry name" value="AMIDOHYDROLASE"/>
    <property type="match status" value="1"/>
</dbReference>
<dbReference type="EMBL" id="BOVJ01000076">
    <property type="protein sequence ID" value="GIQ63990.1"/>
    <property type="molecule type" value="Genomic_DNA"/>
</dbReference>
<proteinExistence type="inferred from homology"/>
<gene>
    <name evidence="3" type="ORF">PACILC2_25580</name>
</gene>
<dbReference type="InterPro" id="IPR052350">
    <property type="entry name" value="Metallo-dep_Lactonases"/>
</dbReference>
<dbReference type="InterPro" id="IPR032466">
    <property type="entry name" value="Metal_Hydrolase"/>
</dbReference>
<dbReference type="Gene3D" id="3.20.20.140">
    <property type="entry name" value="Metal-dependent hydrolases"/>
    <property type="match status" value="1"/>
</dbReference>
<dbReference type="InterPro" id="IPR006680">
    <property type="entry name" value="Amidohydro-rel"/>
</dbReference>
<dbReference type="Proteomes" id="UP000680304">
    <property type="component" value="Unassembled WGS sequence"/>
</dbReference>
<comment type="caution">
    <text evidence="3">The sequence shown here is derived from an EMBL/GenBank/DDBJ whole genome shotgun (WGS) entry which is preliminary data.</text>
</comment>
<evidence type="ECO:0000313" key="3">
    <source>
        <dbReference type="EMBL" id="GIQ63990.1"/>
    </source>
</evidence>
<evidence type="ECO:0000313" key="4">
    <source>
        <dbReference type="Proteomes" id="UP000680304"/>
    </source>
</evidence>
<accession>A0ABQ4N6X2</accession>
<evidence type="ECO:0000256" key="1">
    <source>
        <dbReference type="ARBA" id="ARBA00038310"/>
    </source>
</evidence>
<dbReference type="Pfam" id="PF04909">
    <property type="entry name" value="Amidohydro_2"/>
    <property type="match status" value="1"/>
</dbReference>
<evidence type="ECO:0000259" key="2">
    <source>
        <dbReference type="Pfam" id="PF04909"/>
    </source>
</evidence>
<feature type="domain" description="Amidohydrolase-related" evidence="2">
    <location>
        <begin position="19"/>
        <end position="291"/>
    </location>
</feature>